<accession>A0A0W8F152</accession>
<dbReference type="AlphaFoldDB" id="A0A0W8F152"/>
<protein>
    <submittedName>
        <fullName evidence="1">Uncharacterized protein</fullName>
    </submittedName>
</protein>
<gene>
    <name evidence="1" type="ORF">ASZ90_015720</name>
</gene>
<name>A0A0W8F152_9ZZZZ</name>
<evidence type="ECO:0000313" key="1">
    <source>
        <dbReference type="EMBL" id="KUG14634.1"/>
    </source>
</evidence>
<proteinExistence type="predicted"/>
<organism evidence="1">
    <name type="scientific">hydrocarbon metagenome</name>
    <dbReference type="NCBI Taxonomy" id="938273"/>
    <lineage>
        <taxon>unclassified sequences</taxon>
        <taxon>metagenomes</taxon>
        <taxon>ecological metagenomes</taxon>
    </lineage>
</organism>
<reference evidence="1" key="1">
    <citation type="journal article" date="2015" name="Proc. Natl. Acad. Sci. U.S.A.">
        <title>Networks of energetic and metabolic interactions define dynamics in microbial communities.</title>
        <authorList>
            <person name="Embree M."/>
            <person name="Liu J.K."/>
            <person name="Al-Bassam M.M."/>
            <person name="Zengler K."/>
        </authorList>
    </citation>
    <scope>NUCLEOTIDE SEQUENCE</scope>
</reference>
<dbReference type="EMBL" id="LNQE01001636">
    <property type="protein sequence ID" value="KUG14634.1"/>
    <property type="molecule type" value="Genomic_DNA"/>
</dbReference>
<comment type="caution">
    <text evidence="1">The sequence shown here is derived from an EMBL/GenBank/DDBJ whole genome shotgun (WGS) entry which is preliminary data.</text>
</comment>
<sequence length="45" mass="5451">MCCRCWHIRSDIGYDATPSRGTTIPSWKRFCSYRYHVAREQIREN</sequence>